<evidence type="ECO:0000259" key="2">
    <source>
        <dbReference type="Pfam" id="PF00149"/>
    </source>
</evidence>
<dbReference type="OrthoDB" id="630188at2759"/>
<dbReference type="InterPro" id="IPR051693">
    <property type="entry name" value="UPF0046_metallophosphoest"/>
</dbReference>
<dbReference type="CDD" id="cd07379">
    <property type="entry name" value="MPP_239FB"/>
    <property type="match status" value="1"/>
</dbReference>
<dbReference type="OMA" id="YWHQYGH"/>
<dbReference type="Gene3D" id="3.60.21.10">
    <property type="match status" value="1"/>
</dbReference>
<dbReference type="AlphaFoldDB" id="T0RU03"/>
<dbReference type="SUPFAM" id="SSF56300">
    <property type="entry name" value="Metallo-dependent phosphatases"/>
    <property type="match status" value="1"/>
</dbReference>
<accession>T0RU03</accession>
<reference evidence="3 4" key="1">
    <citation type="submission" date="2012-04" db="EMBL/GenBank/DDBJ databases">
        <title>The Genome Sequence of Saprolegnia declina VS20.</title>
        <authorList>
            <consortium name="The Broad Institute Genome Sequencing Platform"/>
            <person name="Russ C."/>
            <person name="Nusbaum C."/>
            <person name="Tyler B."/>
            <person name="van West P."/>
            <person name="Dieguez-Uribeondo J."/>
            <person name="de Bruijn I."/>
            <person name="Tripathy S."/>
            <person name="Jiang R."/>
            <person name="Young S.K."/>
            <person name="Zeng Q."/>
            <person name="Gargeya S."/>
            <person name="Fitzgerald M."/>
            <person name="Haas B."/>
            <person name="Abouelleil A."/>
            <person name="Alvarado L."/>
            <person name="Arachchi H.M."/>
            <person name="Berlin A."/>
            <person name="Chapman S.B."/>
            <person name="Goldberg J."/>
            <person name="Griggs A."/>
            <person name="Gujja S."/>
            <person name="Hansen M."/>
            <person name="Howarth C."/>
            <person name="Imamovic A."/>
            <person name="Larimer J."/>
            <person name="McCowen C."/>
            <person name="Montmayeur A."/>
            <person name="Murphy C."/>
            <person name="Neiman D."/>
            <person name="Pearson M."/>
            <person name="Priest M."/>
            <person name="Roberts A."/>
            <person name="Saif S."/>
            <person name="Shea T."/>
            <person name="Sisk P."/>
            <person name="Sykes S."/>
            <person name="Wortman J."/>
            <person name="Nusbaum C."/>
            <person name="Birren B."/>
        </authorList>
    </citation>
    <scope>NUCLEOTIDE SEQUENCE [LARGE SCALE GENOMIC DNA]</scope>
    <source>
        <strain evidence="3 4">VS20</strain>
    </source>
</reference>
<name>T0RU03_SAPDV</name>
<sequence>MAEFDAQYVHLVREGLSRVAIEARLAADGIEDVGGFWQAIAHQALLDACDPTQPIDQTWRRLYPFQYFEPNYALPPVASPKTPGYLRVVVISDTHGLHGNMDAIPDGDILLHAGDFTDTGDRDEVLAFNEFLAALPHRYKVVIGGNHESTFDKAYYPTQWQRYGHPMQYDPDDVRSLLTSALYLEDELVVIEGYSIYGTPWQPEFCNWAFNLPRGSDELRSKWTAIPDDVDILLTHTPPLGRGDHVGISHVGDIDLLQQVQQRIKPLYHVFGHVHEGYGASCDGTTVFINASNCDEDYKAINPIVVFDLPPRLAATADTAHAYHTKFAAQTQQSATFALRRFRIQGTSGDQVFQEALRKRPIDRRNARAMKYCFLEKAHEPAVPAPPSPIAPNYSVATTRVRKLGKSVSVSVLQPDSFDPLPITRATTDAPPRRGLGGRRLISKNAGLAVLPEEDELKQDAPAPTVVEPPCVMCQYNVPGHVHKPSAPVAAPVAPTPVVVADAPPADDCVLCKYKVAGHVHPRSDPPPTPAPTVAAAAASTTETPPEGERGARGMNRVSSWF</sequence>
<dbReference type="eggNOG" id="KOG3947">
    <property type="taxonomic scope" value="Eukaryota"/>
</dbReference>
<dbReference type="InterPro" id="IPR004843">
    <property type="entry name" value="Calcineurin-like_PHP"/>
</dbReference>
<dbReference type="Proteomes" id="UP000030762">
    <property type="component" value="Unassembled WGS sequence"/>
</dbReference>
<evidence type="ECO:0000313" key="4">
    <source>
        <dbReference type="Proteomes" id="UP000030762"/>
    </source>
</evidence>
<feature type="region of interest" description="Disordered" evidence="1">
    <location>
        <begin position="521"/>
        <end position="562"/>
    </location>
</feature>
<proteinExistence type="predicted"/>
<dbReference type="InterPro" id="IPR029052">
    <property type="entry name" value="Metallo-depent_PP-like"/>
</dbReference>
<dbReference type="PANTHER" id="PTHR12905:SF0">
    <property type="entry name" value="CALCINEURIN-LIKE PHOSPHOESTERASE DOMAIN-CONTAINING PROTEIN"/>
    <property type="match status" value="1"/>
</dbReference>
<evidence type="ECO:0000313" key="3">
    <source>
        <dbReference type="EMBL" id="EQC33872.1"/>
    </source>
</evidence>
<dbReference type="PANTHER" id="PTHR12905">
    <property type="entry name" value="METALLOPHOSPHOESTERASE"/>
    <property type="match status" value="1"/>
</dbReference>
<organism evidence="3 4">
    <name type="scientific">Saprolegnia diclina (strain VS20)</name>
    <dbReference type="NCBI Taxonomy" id="1156394"/>
    <lineage>
        <taxon>Eukaryota</taxon>
        <taxon>Sar</taxon>
        <taxon>Stramenopiles</taxon>
        <taxon>Oomycota</taxon>
        <taxon>Saprolegniomycetes</taxon>
        <taxon>Saprolegniales</taxon>
        <taxon>Saprolegniaceae</taxon>
        <taxon>Saprolegnia</taxon>
    </lineage>
</organism>
<evidence type="ECO:0000256" key="1">
    <source>
        <dbReference type="SAM" id="MobiDB-lite"/>
    </source>
</evidence>
<dbReference type="GO" id="GO:0016787">
    <property type="term" value="F:hydrolase activity"/>
    <property type="evidence" value="ECO:0007669"/>
    <property type="project" value="InterPro"/>
</dbReference>
<keyword evidence="4" id="KW-1185">Reference proteome</keyword>
<dbReference type="RefSeq" id="XP_008612667.1">
    <property type="nucleotide sequence ID" value="XM_008614445.1"/>
</dbReference>
<gene>
    <name evidence="3" type="ORF">SDRG_08553</name>
</gene>
<dbReference type="VEuPathDB" id="FungiDB:SDRG_08553"/>
<protein>
    <recommendedName>
        <fullName evidence="2">Calcineurin-like phosphoesterase domain-containing protein</fullName>
    </recommendedName>
</protein>
<dbReference type="Pfam" id="PF00149">
    <property type="entry name" value="Metallophos"/>
    <property type="match status" value="1"/>
</dbReference>
<feature type="domain" description="Calcineurin-like phosphoesterase" evidence="2">
    <location>
        <begin position="86"/>
        <end position="276"/>
    </location>
</feature>
<dbReference type="InParanoid" id="T0RU03"/>
<dbReference type="GeneID" id="19949280"/>
<dbReference type="EMBL" id="JH767157">
    <property type="protein sequence ID" value="EQC33872.1"/>
    <property type="molecule type" value="Genomic_DNA"/>
</dbReference>
<feature type="compositionally biased region" description="Low complexity" evidence="1">
    <location>
        <begin position="532"/>
        <end position="545"/>
    </location>
</feature>